<dbReference type="InterPro" id="IPR002575">
    <property type="entry name" value="Aminoglycoside_PTrfase"/>
</dbReference>
<accession>A0A9E2W6W4</accession>
<dbReference type="InterPro" id="IPR050249">
    <property type="entry name" value="Pseudomonas-type_ThrB"/>
</dbReference>
<evidence type="ECO:0000313" key="3">
    <source>
        <dbReference type="Proteomes" id="UP000812270"/>
    </source>
</evidence>
<evidence type="ECO:0000313" key="2">
    <source>
        <dbReference type="EMBL" id="MBV4355741.1"/>
    </source>
</evidence>
<comment type="caution">
    <text evidence="2">The sequence shown here is derived from an EMBL/GenBank/DDBJ whole genome shotgun (WGS) entry which is preliminary data.</text>
</comment>
<sequence>MHQHEKQAIKDRAGSLEECLHRVFFAYGIDHDIVQAEAFGNGLINKTWKVEVGNKKYILQNVNSDIFNEPWLIANNVRAIADFIRDQHPDYLFVTPVQTIGGDEMFHDETFGYFRLMPFIPDSHTIDVVESPEQAYQAAFQFGKFTGSLSGFDVSKLKITLPDFHNLSLRYEQFHNALKNGNGERIKQAQESIKLIRQFEPIVKEFDKIHSASSFRQRVTHHDTKINNVLFNKQGKGICIIDLDTIMPGLFISDVGDMMRTYLSPVSEEESDFSKIVIREDFYQAILHGYNEYMAKELTADEQQHFLYSGKFIIYMQAMRFLTDYLNNDKYYGAKYPEQNFVRANNQITLLQRLTEKEDALGAIRN</sequence>
<dbReference type="Pfam" id="PF01636">
    <property type="entry name" value="APH"/>
    <property type="match status" value="1"/>
</dbReference>
<proteinExistence type="predicted"/>
<dbReference type="AlphaFoldDB" id="A0A9E2W6W4"/>
<gene>
    <name evidence="2" type="ORF">KTO63_01185</name>
</gene>
<dbReference type="EMBL" id="JAHSPG010000001">
    <property type="protein sequence ID" value="MBV4355741.1"/>
    <property type="molecule type" value="Genomic_DNA"/>
</dbReference>
<dbReference type="PANTHER" id="PTHR21064">
    <property type="entry name" value="AMINOGLYCOSIDE PHOSPHOTRANSFERASE DOMAIN-CONTAINING PROTEIN-RELATED"/>
    <property type="match status" value="1"/>
</dbReference>
<organism evidence="2 3">
    <name type="scientific">Pinibacter aurantiacus</name>
    <dbReference type="NCBI Taxonomy" id="2851599"/>
    <lineage>
        <taxon>Bacteria</taxon>
        <taxon>Pseudomonadati</taxon>
        <taxon>Bacteroidota</taxon>
        <taxon>Chitinophagia</taxon>
        <taxon>Chitinophagales</taxon>
        <taxon>Chitinophagaceae</taxon>
        <taxon>Pinibacter</taxon>
    </lineage>
</organism>
<dbReference type="Proteomes" id="UP000812270">
    <property type="component" value="Unassembled WGS sequence"/>
</dbReference>
<reference evidence="2" key="1">
    <citation type="submission" date="2021-06" db="EMBL/GenBank/DDBJ databases">
        <authorList>
            <person name="Huq M.A."/>
        </authorList>
    </citation>
    <scope>NUCLEOTIDE SEQUENCE</scope>
    <source>
        <strain evidence="2">MAH-26</strain>
    </source>
</reference>
<name>A0A9E2W6W4_9BACT</name>
<protein>
    <submittedName>
        <fullName evidence="2">Aminoglycoside phosphotransferase family protein</fullName>
    </submittedName>
</protein>
<dbReference type="PANTHER" id="PTHR21064:SF5">
    <property type="entry name" value="SLR1880 PROTEIN"/>
    <property type="match status" value="1"/>
</dbReference>
<feature type="domain" description="Aminoglycoside phosphotransferase" evidence="1">
    <location>
        <begin position="37"/>
        <end position="266"/>
    </location>
</feature>
<evidence type="ECO:0000259" key="1">
    <source>
        <dbReference type="Pfam" id="PF01636"/>
    </source>
</evidence>
<dbReference type="RefSeq" id="WP_217789287.1">
    <property type="nucleotide sequence ID" value="NZ_JAHSPG010000001.1"/>
</dbReference>
<keyword evidence="3" id="KW-1185">Reference proteome</keyword>